<keyword evidence="3" id="KW-0949">S-adenosyl-L-methionine</keyword>
<keyword evidence="2" id="KW-0808">Transferase</keyword>
<keyword evidence="4" id="KW-0819">tRNA processing</keyword>
<dbReference type="InterPro" id="IPR036397">
    <property type="entry name" value="RNaseH_sf"/>
</dbReference>
<feature type="region of interest" description="Disordered" evidence="6">
    <location>
        <begin position="346"/>
        <end position="366"/>
    </location>
</feature>
<dbReference type="SMART" id="SM01144">
    <property type="entry name" value="DTW"/>
    <property type="match status" value="1"/>
</dbReference>
<evidence type="ECO:0000256" key="3">
    <source>
        <dbReference type="ARBA" id="ARBA00022691"/>
    </source>
</evidence>
<sequence length="387" mass="42761">MQESIVPREVCDRCRRPASVCYCAHITPIETKTRLVLLQHPRERDVAIGTARMASLCLRNSDLHVGAHWGDSPALARALSDPERPPILLYPGEGAIDIMREPPPGPVTLVVVDGTWAQTKKLVKTNPVLSALPRYAFTPPRPSEYRIRKEPHESCVATIEALVHVLSALEGDPARFSKMLLPFRAMIDSQLAAEARFQGAGSRHQKRRARIRRMGVPRVMTERQADLLCVVAEANAWSYRERAANPELRDELVMWAAHRPSTGETFSFIVAPQRELAPSTTMHTGIDEATLRAGGSLEELHAAWRTFVRDTDVICSWGRYEPNLFEASGGHLPEARLDLRHVAKSTPKSGVRTLGEPPPSPAFTAGRADRKLRGLCHVASSLVALAS</sequence>
<evidence type="ECO:0000256" key="4">
    <source>
        <dbReference type="ARBA" id="ARBA00022694"/>
    </source>
</evidence>
<evidence type="ECO:0000256" key="1">
    <source>
        <dbReference type="ARBA" id="ARBA00012386"/>
    </source>
</evidence>
<evidence type="ECO:0000313" key="9">
    <source>
        <dbReference type="Proteomes" id="UP001374803"/>
    </source>
</evidence>
<evidence type="ECO:0000256" key="5">
    <source>
        <dbReference type="ARBA" id="ARBA00034489"/>
    </source>
</evidence>
<dbReference type="Gene3D" id="3.30.420.10">
    <property type="entry name" value="Ribonuclease H-like superfamily/Ribonuclease H"/>
    <property type="match status" value="1"/>
</dbReference>
<dbReference type="Proteomes" id="UP001374803">
    <property type="component" value="Chromosome"/>
</dbReference>
<dbReference type="EC" id="2.5.1.25" evidence="1"/>
<dbReference type="PANTHER" id="PTHR21392">
    <property type="entry name" value="TRNA-URIDINE AMINOCARBOXYPROPYLTRANSFERASE 2"/>
    <property type="match status" value="1"/>
</dbReference>
<accession>A0ABZ2L1A5</accession>
<dbReference type="Pfam" id="PF03942">
    <property type="entry name" value="DTW"/>
    <property type="match status" value="1"/>
</dbReference>
<evidence type="ECO:0000256" key="6">
    <source>
        <dbReference type="SAM" id="MobiDB-lite"/>
    </source>
</evidence>
<dbReference type="EMBL" id="CP089983">
    <property type="protein sequence ID" value="WXB04719.1"/>
    <property type="molecule type" value="Genomic_DNA"/>
</dbReference>
<dbReference type="PANTHER" id="PTHR21392:SF0">
    <property type="entry name" value="TRNA-URIDINE AMINOCARBOXYPROPYLTRANSFERASE 2"/>
    <property type="match status" value="1"/>
</dbReference>
<dbReference type="InterPro" id="IPR005636">
    <property type="entry name" value="DTW"/>
</dbReference>
<feature type="domain" description="DTW" evidence="7">
    <location>
        <begin position="7"/>
        <end position="195"/>
    </location>
</feature>
<reference evidence="8" key="1">
    <citation type="submission" date="2021-12" db="EMBL/GenBank/DDBJ databases">
        <title>Discovery of the Pendulisporaceae a myxobacterial family with distinct sporulation behavior and unique specialized metabolism.</title>
        <authorList>
            <person name="Garcia R."/>
            <person name="Popoff A."/>
            <person name="Bader C.D."/>
            <person name="Loehr J."/>
            <person name="Walesch S."/>
            <person name="Walt C."/>
            <person name="Boldt J."/>
            <person name="Bunk B."/>
            <person name="Haeckl F.J.F.P.J."/>
            <person name="Gunesch A.P."/>
            <person name="Birkelbach J."/>
            <person name="Nuebel U."/>
            <person name="Pietschmann T."/>
            <person name="Bach T."/>
            <person name="Mueller R."/>
        </authorList>
    </citation>
    <scope>NUCLEOTIDE SEQUENCE</scope>
    <source>
        <strain evidence="8">MSr11367</strain>
    </source>
</reference>
<organism evidence="8 9">
    <name type="scientific">Pendulispora rubella</name>
    <dbReference type="NCBI Taxonomy" id="2741070"/>
    <lineage>
        <taxon>Bacteria</taxon>
        <taxon>Pseudomonadati</taxon>
        <taxon>Myxococcota</taxon>
        <taxon>Myxococcia</taxon>
        <taxon>Myxococcales</taxon>
        <taxon>Sorangiineae</taxon>
        <taxon>Pendulisporaceae</taxon>
        <taxon>Pendulispora</taxon>
    </lineage>
</organism>
<proteinExistence type="inferred from homology"/>
<dbReference type="InterPro" id="IPR039262">
    <property type="entry name" value="DTWD2/TAPT"/>
</dbReference>
<comment type="similarity">
    <text evidence="5">Belongs to the TDD superfamily. DTWD2 family.</text>
</comment>
<protein>
    <recommendedName>
        <fullName evidence="1">tRNA-uridine aminocarboxypropyltransferase</fullName>
        <ecNumber evidence="1">2.5.1.25</ecNumber>
    </recommendedName>
</protein>
<dbReference type="RefSeq" id="WP_394834364.1">
    <property type="nucleotide sequence ID" value="NZ_CP089929.1"/>
</dbReference>
<name>A0ABZ2L1A5_9BACT</name>
<evidence type="ECO:0000256" key="2">
    <source>
        <dbReference type="ARBA" id="ARBA00022679"/>
    </source>
</evidence>
<keyword evidence="9" id="KW-1185">Reference proteome</keyword>
<gene>
    <name evidence="8" type="ORF">LVJ94_48480</name>
</gene>
<evidence type="ECO:0000259" key="7">
    <source>
        <dbReference type="SMART" id="SM01144"/>
    </source>
</evidence>
<evidence type="ECO:0000313" key="8">
    <source>
        <dbReference type="EMBL" id="WXB04719.1"/>
    </source>
</evidence>